<dbReference type="EC" id="2.1.1.222" evidence="1"/>
<dbReference type="SUPFAM" id="SSF53335">
    <property type="entry name" value="S-adenosyl-L-methionine-dependent methyltransferases"/>
    <property type="match status" value="1"/>
</dbReference>
<evidence type="ECO:0000313" key="1">
    <source>
        <dbReference type="EMBL" id="CAB3898174.1"/>
    </source>
</evidence>
<name>A0A6S7E6U7_9BURK</name>
<organism evidence="1 2">
    <name type="scientific">Achromobacter dolens</name>
    <dbReference type="NCBI Taxonomy" id="1287738"/>
    <lineage>
        <taxon>Bacteria</taxon>
        <taxon>Pseudomonadati</taxon>
        <taxon>Pseudomonadota</taxon>
        <taxon>Betaproteobacteria</taxon>
        <taxon>Burkholderiales</taxon>
        <taxon>Alcaligenaceae</taxon>
        <taxon>Achromobacter</taxon>
    </lineage>
</organism>
<dbReference type="GO" id="GO:0102208">
    <property type="term" value="F:2-polyprenyl-6-hydroxyphenol methylase activity"/>
    <property type="evidence" value="ECO:0007669"/>
    <property type="project" value="UniProtKB-EC"/>
</dbReference>
<dbReference type="CDD" id="cd02440">
    <property type="entry name" value="AdoMet_MTases"/>
    <property type="match status" value="1"/>
</dbReference>
<gene>
    <name evidence="1" type="primary">COQ3</name>
    <name evidence="1" type="ORF">LMG26841_04336</name>
</gene>
<dbReference type="InterPro" id="IPR029063">
    <property type="entry name" value="SAM-dependent_MTases_sf"/>
</dbReference>
<dbReference type="Gene3D" id="3.40.50.150">
    <property type="entry name" value="Vaccinia Virus protein VP39"/>
    <property type="match status" value="1"/>
</dbReference>
<protein>
    <submittedName>
        <fullName evidence="1">Ubiquinone biosynthesis O-methyltransferase, mitochondrial</fullName>
        <ecNumber evidence="1">2.1.1.222</ecNumber>
    </submittedName>
</protein>
<dbReference type="PANTHER" id="PTHR43861:SF5">
    <property type="entry name" value="BLL5978 PROTEIN"/>
    <property type="match status" value="1"/>
</dbReference>
<keyword evidence="2" id="KW-1185">Reference proteome</keyword>
<dbReference type="PANTHER" id="PTHR43861">
    <property type="entry name" value="TRANS-ACONITATE 2-METHYLTRANSFERASE-RELATED"/>
    <property type="match status" value="1"/>
</dbReference>
<keyword evidence="1" id="KW-0489">Methyltransferase</keyword>
<dbReference type="Proteomes" id="UP000494272">
    <property type="component" value="Unassembled WGS sequence"/>
</dbReference>
<dbReference type="RefSeq" id="WP_175167924.1">
    <property type="nucleotide sequence ID" value="NZ_CADIKW010000010.1"/>
</dbReference>
<dbReference type="Pfam" id="PF13489">
    <property type="entry name" value="Methyltransf_23"/>
    <property type="match status" value="1"/>
</dbReference>
<evidence type="ECO:0000313" key="2">
    <source>
        <dbReference type="Proteomes" id="UP000494272"/>
    </source>
</evidence>
<proteinExistence type="predicted"/>
<keyword evidence="1" id="KW-0830">Ubiquinone</keyword>
<sequence length="392" mass="42431">MHVETPRRSWSIGAFPFFYRCQKTPSNQDYGLPDQLPFTLEFDPKLGLARQKKNAEVERALELCYQQGSEISGMMEDNGIGQNYAADFLAYIEKSESALSGKRVLEIGCGTGYLLSLLQARGAEVVGIEPGRQGVEGSNRYGVKVIKGFFPIAGTTDKFDMIVAYGVLEHIIDPVRFLEDVANSLRPGGTAYIAVPDCAPYLENGDISCLLHEHWSYFNQGSLRRVCVAAGMEVSIEPAGFGGSIYCRATLGAASGDDFGLGAESAASEFDGFEAKARQASARMRAFIQGAGDAGIYVPGRMINLLAITPGAALAKLRFFDDNAAMKGLYYPGFDFPIEDFTTLKNAPPARLLIATNSFHKQISDRISAAGFHIPLTTWADFFSGSGVAELS</sequence>
<reference evidence="1 2" key="1">
    <citation type="submission" date="2020-04" db="EMBL/GenBank/DDBJ databases">
        <authorList>
            <person name="De Canck E."/>
        </authorList>
    </citation>
    <scope>NUCLEOTIDE SEQUENCE [LARGE SCALE GENOMIC DNA]</scope>
    <source>
        <strain evidence="1 2">LMG 26841</strain>
    </source>
</reference>
<accession>A0A6S7E6U7</accession>
<dbReference type="EMBL" id="CADIKW010000010">
    <property type="protein sequence ID" value="CAB3898174.1"/>
    <property type="molecule type" value="Genomic_DNA"/>
</dbReference>
<keyword evidence="1" id="KW-0808">Transferase</keyword>
<dbReference type="AlphaFoldDB" id="A0A6S7E6U7"/>
<dbReference type="GO" id="GO:0032259">
    <property type="term" value="P:methylation"/>
    <property type="evidence" value="ECO:0007669"/>
    <property type="project" value="UniProtKB-KW"/>
</dbReference>
<dbReference type="GeneID" id="94357880"/>